<comment type="caution">
    <text evidence="8">The sequence shown here is derived from an EMBL/GenBank/DDBJ whole genome shotgun (WGS) entry which is preliminary data.</text>
</comment>
<keyword evidence="2" id="KW-0479">Metal-binding</keyword>
<evidence type="ECO:0000256" key="4">
    <source>
        <dbReference type="ARBA" id="ARBA00022771"/>
    </source>
</evidence>
<feature type="compositionally biased region" description="Polar residues" evidence="7">
    <location>
        <begin position="31"/>
        <end position="42"/>
    </location>
</feature>
<dbReference type="Gene3D" id="2.130.10.10">
    <property type="entry name" value="YVTN repeat-like/Quinoprotein amine dehydrogenase"/>
    <property type="match status" value="2"/>
</dbReference>
<dbReference type="PROSITE" id="PS00678">
    <property type="entry name" value="WD_REPEATS_1"/>
    <property type="match status" value="1"/>
</dbReference>
<evidence type="ECO:0000256" key="6">
    <source>
        <dbReference type="PROSITE-ProRule" id="PRU00221"/>
    </source>
</evidence>
<feature type="repeat" description="WD" evidence="6">
    <location>
        <begin position="263"/>
        <end position="304"/>
    </location>
</feature>
<dbReference type="InterPro" id="IPR036322">
    <property type="entry name" value="WD40_repeat_dom_sf"/>
</dbReference>
<dbReference type="GO" id="GO:0008270">
    <property type="term" value="F:zinc ion binding"/>
    <property type="evidence" value="ECO:0007669"/>
    <property type="project" value="UniProtKB-KW"/>
</dbReference>
<evidence type="ECO:0000313" key="9">
    <source>
        <dbReference type="Proteomes" id="UP000803844"/>
    </source>
</evidence>
<feature type="compositionally biased region" description="Low complexity" evidence="7">
    <location>
        <begin position="8"/>
        <end position="21"/>
    </location>
</feature>
<accession>A0A9P4XZX1</accession>
<feature type="region of interest" description="Disordered" evidence="7">
    <location>
        <begin position="1"/>
        <end position="42"/>
    </location>
</feature>
<dbReference type="Pfam" id="PF00400">
    <property type="entry name" value="WD40"/>
    <property type="match status" value="2"/>
</dbReference>
<protein>
    <recommendedName>
        <fullName evidence="10">WD repeat protein</fullName>
    </recommendedName>
</protein>
<proteinExistence type="predicted"/>
<evidence type="ECO:0000256" key="3">
    <source>
        <dbReference type="ARBA" id="ARBA00022737"/>
    </source>
</evidence>
<dbReference type="InterPro" id="IPR001680">
    <property type="entry name" value="WD40_rpt"/>
</dbReference>
<keyword evidence="9" id="KW-1185">Reference proteome</keyword>
<sequence length="1199" mass="131069">MRRLLGKVAVDASPSPSSSVDHPTAPHPTNLGVNSSPYSQTGTLYRPSRSQDAFLDAGCPIDCLDRSSDGRSAILAGRHILKIVHLQGRSIQAGIDLRAAILAQPVVKNSTVSVADQLSIKDVKWLKGRGDTTIFTACANGKIFQYDLTRLGGGADGAPMEVIHMREDSRQINTLDINPRSSKMLAGSQDGIVRCFDIMNPVRTHTGHLTFRAIQSFKCNAGGIQCLQWSPNIEGAFYFACGTDQGVVLKWDIRKSTAPVLRINAHDAACTSLAWHFDGDHLASAGWDKRCFVWDVSASADKRQKPKCTIYTPAPVADLAWRPGIWSATAQGKRAAQLAVTYDDSSRQGLNLCHVWDLARPTMPFKKLQNFDAPPSALLWHDQDLLWTVGHDGLFNQFDIAHAPKAVDQIPTSALAFSSHGEVMAFLDERPPLRRPHPSIVPTEMIPPSYSSSPTAGTMLSISRSDSDDEVAGSFLGARRARPKQRRAPTTGRSAQIHITTPPGAPDAPILALAQSIKAAGLYKTQQAMAVGRVPSADKFHVYKYLSTHYLETLQDLLPCRKDAGSLEDRVVLILHHYSKAAEAIGLFRLSQTWLLLAHAVQLLLPRRAQYHLDRRSGELERSERARRKLKPKSASKNLGADQAGSRGPSRASVAGLSPSTGTEKAGALRSLLSEEFESTSNAPTPLARPVDDELSQSMEKSLAHADHNFAFGKKLTPVQEGASFALPAPLQQRPSLRKRLDSEPISTLSNDSDAYASTEGYDFYDTETISKAIDVPALNGHEGFEPGSRGSVRRFIARQDSDESYGQMFSISSGSRQTTQLAASMSAMATQSTDDEQPPIITQTTMDSVNSEKGESHPRPDSYPQDNSQTASVDFLPWWDDPPYPYPIAWEEERAFGSPSPLNPSKIVSWALDFETRSSALNASAMVLLLRPLLRDDNVIDPFQATAILKQHHSRLMSMKLFTQAAVLRKLCVKGWPGESLSEWGDDYPAVFRPAQFNNTAAFICPTCHKPREIDRRRTSKRPNPIWQCERCSAVMAPCAICRHRDMAEATTAVDITSDLLYASGAEQEDAPLSTWWYCGGCGHGGHASCLQSWHSEVENEEPESSVDGHGTSLLSDGCCPFDGCGHACLPGKYRAESTVARTEEVSRLVKEVGIWQDRSATMISLSAHEEVDDEAARAASPRAAFIATQKTSHRAAL</sequence>
<dbReference type="PANTHER" id="PTHR46200">
    <property type="entry name" value="GATOR COMPLEX PROTEIN WDR24"/>
    <property type="match status" value="1"/>
</dbReference>
<dbReference type="InterPro" id="IPR015943">
    <property type="entry name" value="WD40/YVTN_repeat-like_dom_sf"/>
</dbReference>
<name>A0A9P4XZX1_CRYP1</name>
<dbReference type="GO" id="GO:0061700">
    <property type="term" value="C:GATOR2 complex"/>
    <property type="evidence" value="ECO:0007669"/>
    <property type="project" value="TreeGrafter"/>
</dbReference>
<dbReference type="PROSITE" id="PS50294">
    <property type="entry name" value="WD_REPEATS_REGION"/>
    <property type="match status" value="1"/>
</dbReference>
<dbReference type="GO" id="GO:0016239">
    <property type="term" value="P:positive regulation of macroautophagy"/>
    <property type="evidence" value="ECO:0007669"/>
    <property type="project" value="TreeGrafter"/>
</dbReference>
<dbReference type="OrthoDB" id="60955at2759"/>
<feature type="compositionally biased region" description="Basic residues" evidence="7">
    <location>
        <begin position="625"/>
        <end position="634"/>
    </location>
</feature>
<evidence type="ECO:0008006" key="10">
    <source>
        <dbReference type="Google" id="ProtNLM"/>
    </source>
</evidence>
<dbReference type="RefSeq" id="XP_040775059.1">
    <property type="nucleotide sequence ID" value="XM_040922186.1"/>
</dbReference>
<gene>
    <name evidence="8" type="ORF">M406DRAFT_346420</name>
</gene>
<dbReference type="SUPFAM" id="SSF50978">
    <property type="entry name" value="WD40 repeat-like"/>
    <property type="match status" value="1"/>
</dbReference>
<dbReference type="Proteomes" id="UP000803844">
    <property type="component" value="Unassembled WGS sequence"/>
</dbReference>
<feature type="compositionally biased region" description="Polar residues" evidence="7">
    <location>
        <begin position="841"/>
        <end position="850"/>
    </location>
</feature>
<dbReference type="InterPro" id="IPR019775">
    <property type="entry name" value="WD40_repeat_CS"/>
</dbReference>
<feature type="compositionally biased region" description="Basic and acidic residues" evidence="7">
    <location>
        <begin position="851"/>
        <end position="861"/>
    </location>
</feature>
<dbReference type="AlphaFoldDB" id="A0A9P4XZX1"/>
<feature type="region of interest" description="Disordered" evidence="7">
    <location>
        <begin position="616"/>
        <end position="700"/>
    </location>
</feature>
<evidence type="ECO:0000256" key="5">
    <source>
        <dbReference type="ARBA" id="ARBA00022833"/>
    </source>
</evidence>
<keyword evidence="1 6" id="KW-0853">WD repeat</keyword>
<dbReference type="PANTHER" id="PTHR46200:SF1">
    <property type="entry name" value="GATOR COMPLEX PROTEIN WDR24"/>
    <property type="match status" value="1"/>
</dbReference>
<keyword evidence="5" id="KW-0862">Zinc</keyword>
<reference evidence="8" key="1">
    <citation type="journal article" date="2020" name="Phytopathology">
        <title>Genome sequence of the chestnut blight fungus Cryphonectria parasitica EP155: A fundamental resource for an archetypical invasive plant pathogen.</title>
        <authorList>
            <person name="Crouch J.A."/>
            <person name="Dawe A."/>
            <person name="Aerts A."/>
            <person name="Barry K."/>
            <person name="Churchill A.C.L."/>
            <person name="Grimwood J."/>
            <person name="Hillman B."/>
            <person name="Milgroom M.G."/>
            <person name="Pangilinan J."/>
            <person name="Smith M."/>
            <person name="Salamov A."/>
            <person name="Schmutz J."/>
            <person name="Yadav J."/>
            <person name="Grigoriev I.V."/>
            <person name="Nuss D."/>
        </authorList>
    </citation>
    <scope>NUCLEOTIDE SEQUENCE</scope>
    <source>
        <strain evidence="8">EP155</strain>
    </source>
</reference>
<feature type="compositionally biased region" description="Low complexity" evidence="7">
    <location>
        <begin position="819"/>
        <end position="833"/>
    </location>
</feature>
<dbReference type="GO" id="GO:0005829">
    <property type="term" value="C:cytosol"/>
    <property type="evidence" value="ECO:0007669"/>
    <property type="project" value="TreeGrafter"/>
</dbReference>
<organism evidence="8 9">
    <name type="scientific">Cryphonectria parasitica (strain ATCC 38755 / EP155)</name>
    <dbReference type="NCBI Taxonomy" id="660469"/>
    <lineage>
        <taxon>Eukaryota</taxon>
        <taxon>Fungi</taxon>
        <taxon>Dikarya</taxon>
        <taxon>Ascomycota</taxon>
        <taxon>Pezizomycotina</taxon>
        <taxon>Sordariomycetes</taxon>
        <taxon>Sordariomycetidae</taxon>
        <taxon>Diaporthales</taxon>
        <taxon>Cryphonectriaceae</taxon>
        <taxon>Cryphonectria-Endothia species complex</taxon>
        <taxon>Cryphonectria</taxon>
    </lineage>
</organism>
<dbReference type="EMBL" id="MU032348">
    <property type="protein sequence ID" value="KAF3764098.1"/>
    <property type="molecule type" value="Genomic_DNA"/>
</dbReference>
<evidence type="ECO:0000256" key="2">
    <source>
        <dbReference type="ARBA" id="ARBA00022723"/>
    </source>
</evidence>
<dbReference type="InterPro" id="IPR037590">
    <property type="entry name" value="WDR24"/>
</dbReference>
<keyword evidence="3" id="KW-0677">Repeat</keyword>
<dbReference type="SMART" id="SM00320">
    <property type="entry name" value="WD40"/>
    <property type="match status" value="5"/>
</dbReference>
<evidence type="ECO:0000256" key="1">
    <source>
        <dbReference type="ARBA" id="ARBA00022574"/>
    </source>
</evidence>
<dbReference type="PROSITE" id="PS50082">
    <property type="entry name" value="WD_REPEATS_2"/>
    <property type="match status" value="1"/>
</dbReference>
<dbReference type="GeneID" id="63839315"/>
<dbReference type="GO" id="GO:0005774">
    <property type="term" value="C:vacuolar membrane"/>
    <property type="evidence" value="ECO:0007669"/>
    <property type="project" value="TreeGrafter"/>
</dbReference>
<feature type="region of interest" description="Disordered" evidence="7">
    <location>
        <begin position="813"/>
        <end position="869"/>
    </location>
</feature>
<evidence type="ECO:0000256" key="7">
    <source>
        <dbReference type="SAM" id="MobiDB-lite"/>
    </source>
</evidence>
<feature type="region of interest" description="Disordered" evidence="7">
    <location>
        <begin position="479"/>
        <end position="501"/>
    </location>
</feature>
<dbReference type="GO" id="GO:1904263">
    <property type="term" value="P:positive regulation of TORC1 signaling"/>
    <property type="evidence" value="ECO:0007669"/>
    <property type="project" value="TreeGrafter"/>
</dbReference>
<keyword evidence="4" id="KW-0863">Zinc-finger</keyword>
<evidence type="ECO:0000313" key="8">
    <source>
        <dbReference type="EMBL" id="KAF3764098.1"/>
    </source>
</evidence>